<accession>A0A316A213</accession>
<dbReference type="Pfam" id="PF01978">
    <property type="entry name" value="TrmB"/>
    <property type="match status" value="1"/>
</dbReference>
<dbReference type="RefSeq" id="WP_109708235.1">
    <property type="nucleotide sequence ID" value="NZ_QGDS01000001.1"/>
</dbReference>
<dbReference type="PANTHER" id="PTHR34293">
    <property type="entry name" value="HTH-TYPE TRANSCRIPTIONAL REGULATOR TRMBL2"/>
    <property type="match status" value="1"/>
</dbReference>
<dbReference type="InterPro" id="IPR051797">
    <property type="entry name" value="TrmB-like"/>
</dbReference>
<proteinExistence type="predicted"/>
<dbReference type="AlphaFoldDB" id="A0A316A213"/>
<name>A0A316A213_9FIRM</name>
<dbReference type="InterPro" id="IPR036390">
    <property type="entry name" value="WH_DNA-bd_sf"/>
</dbReference>
<dbReference type="EMBL" id="UHJJ01000001">
    <property type="protein sequence ID" value="SUQ12169.1"/>
    <property type="molecule type" value="Genomic_DNA"/>
</dbReference>
<dbReference type="InterPro" id="IPR002831">
    <property type="entry name" value="Tscrpt_reg_TrmB_N"/>
</dbReference>
<protein>
    <submittedName>
        <fullName evidence="2">Sugar-specific transcriptional regulator TrmB</fullName>
    </submittedName>
</protein>
<dbReference type="SUPFAM" id="SSF46785">
    <property type="entry name" value="Winged helix' DNA-binding domain"/>
    <property type="match status" value="1"/>
</dbReference>
<organism evidence="2 3">
    <name type="scientific">Faecalicatena contorta</name>
    <dbReference type="NCBI Taxonomy" id="39482"/>
    <lineage>
        <taxon>Bacteria</taxon>
        <taxon>Bacillati</taxon>
        <taxon>Bacillota</taxon>
        <taxon>Clostridia</taxon>
        <taxon>Lachnospirales</taxon>
        <taxon>Lachnospiraceae</taxon>
        <taxon>Faecalicatena</taxon>
    </lineage>
</organism>
<dbReference type="PANTHER" id="PTHR34293:SF1">
    <property type="entry name" value="HTH-TYPE TRANSCRIPTIONAL REGULATOR TRMBL2"/>
    <property type="match status" value="1"/>
</dbReference>
<reference evidence="3" key="1">
    <citation type="submission" date="2017-07" db="EMBL/GenBank/DDBJ databases">
        <authorList>
            <person name="Varghese N."/>
            <person name="Submissions S."/>
        </authorList>
    </citation>
    <scope>NUCLEOTIDE SEQUENCE [LARGE SCALE GENOMIC DNA]</scope>
    <source>
        <strain evidence="3">NLAE-zl-C134</strain>
    </source>
</reference>
<dbReference type="Gene3D" id="1.10.10.10">
    <property type="entry name" value="Winged helix-like DNA-binding domain superfamily/Winged helix DNA-binding domain"/>
    <property type="match status" value="1"/>
</dbReference>
<dbReference type="OrthoDB" id="1493540at2"/>
<evidence type="ECO:0000259" key="1">
    <source>
        <dbReference type="Pfam" id="PF01978"/>
    </source>
</evidence>
<feature type="domain" description="Transcription regulator TrmB N-terminal" evidence="1">
    <location>
        <begin position="12"/>
        <end position="76"/>
    </location>
</feature>
<sequence length="237" mass="26774">MDEQQFIEYLLHFGLTRQEALVYQKLLHRGKQTGYEVAKEAGISRSNAYNSLAALVEKGAAYLVEESAKRYIPVNLKEFCDNCIRRMKAEEEWLIKNLPPGQVEEEGYITIEGAANIQDKIQNLLEHSQERVYLSCTLDCLGEFLEELKQLLSAGKKVVIITDGPFELDGAKVYITGDKGRQIGLIMDSKYALSGEYGKGSMNTCLYSAQNNFVMVFKMALANEIQLIELRKGEKQI</sequence>
<evidence type="ECO:0000313" key="2">
    <source>
        <dbReference type="EMBL" id="SUQ12169.1"/>
    </source>
</evidence>
<evidence type="ECO:0000313" key="3">
    <source>
        <dbReference type="Proteomes" id="UP000254051"/>
    </source>
</evidence>
<dbReference type="CDD" id="cd09124">
    <property type="entry name" value="PLDc_like_TrmB_middle"/>
    <property type="match status" value="1"/>
</dbReference>
<keyword evidence="3" id="KW-1185">Reference proteome</keyword>
<dbReference type="InterPro" id="IPR036388">
    <property type="entry name" value="WH-like_DNA-bd_sf"/>
</dbReference>
<dbReference type="Proteomes" id="UP000254051">
    <property type="component" value="Unassembled WGS sequence"/>
</dbReference>
<gene>
    <name evidence="2" type="ORF">SAMN05216529_10156</name>
</gene>